<dbReference type="Gene3D" id="3.60.10.10">
    <property type="entry name" value="Endonuclease/exonuclease/phosphatase"/>
    <property type="match status" value="1"/>
</dbReference>
<dbReference type="SUPFAM" id="SSF56219">
    <property type="entry name" value="DNase I-like"/>
    <property type="match status" value="1"/>
</dbReference>
<evidence type="ECO:0000313" key="3">
    <source>
        <dbReference type="Proteomes" id="UP001141552"/>
    </source>
</evidence>
<dbReference type="PANTHER" id="PTHR33710">
    <property type="entry name" value="BNAC02G09200D PROTEIN"/>
    <property type="match status" value="1"/>
</dbReference>
<dbReference type="InterPro" id="IPR036691">
    <property type="entry name" value="Endo/exonu/phosph_ase_sf"/>
</dbReference>
<gene>
    <name evidence="2" type="ORF">Tsubulata_038955</name>
</gene>
<name>A0A9Q0FX58_9ROSI</name>
<evidence type="ECO:0000313" key="2">
    <source>
        <dbReference type="EMBL" id="KAJ4839187.1"/>
    </source>
</evidence>
<dbReference type="Pfam" id="PF03372">
    <property type="entry name" value="Exo_endo_phos"/>
    <property type="match status" value="1"/>
</dbReference>
<accession>A0A9Q0FX58</accession>
<evidence type="ECO:0000259" key="1">
    <source>
        <dbReference type="Pfam" id="PF03372"/>
    </source>
</evidence>
<reference evidence="2" key="2">
    <citation type="journal article" date="2023" name="Plants (Basel)">
        <title>Annotation of the Turnera subulata (Passifloraceae) Draft Genome Reveals the S-Locus Evolved after the Divergence of Turneroideae from Passifloroideae in a Stepwise Manner.</title>
        <authorList>
            <person name="Henning P.M."/>
            <person name="Roalson E.H."/>
            <person name="Mir W."/>
            <person name="McCubbin A.G."/>
            <person name="Shore J.S."/>
        </authorList>
    </citation>
    <scope>NUCLEOTIDE SEQUENCE</scope>
    <source>
        <strain evidence="2">F60SS</strain>
    </source>
</reference>
<dbReference type="Proteomes" id="UP001141552">
    <property type="component" value="Unassembled WGS sequence"/>
</dbReference>
<feature type="domain" description="Endonuclease/exonuclease/phosphatase" evidence="1">
    <location>
        <begin position="5"/>
        <end position="223"/>
    </location>
</feature>
<dbReference type="InterPro" id="IPR005135">
    <property type="entry name" value="Endo/exonuclease/phosphatase"/>
</dbReference>
<dbReference type="GO" id="GO:0003824">
    <property type="term" value="F:catalytic activity"/>
    <property type="evidence" value="ECO:0007669"/>
    <property type="project" value="InterPro"/>
</dbReference>
<protein>
    <recommendedName>
        <fullName evidence="1">Endonuclease/exonuclease/phosphatase domain-containing protein</fullName>
    </recommendedName>
</protein>
<organism evidence="2 3">
    <name type="scientific">Turnera subulata</name>
    <dbReference type="NCBI Taxonomy" id="218843"/>
    <lineage>
        <taxon>Eukaryota</taxon>
        <taxon>Viridiplantae</taxon>
        <taxon>Streptophyta</taxon>
        <taxon>Embryophyta</taxon>
        <taxon>Tracheophyta</taxon>
        <taxon>Spermatophyta</taxon>
        <taxon>Magnoliopsida</taxon>
        <taxon>eudicotyledons</taxon>
        <taxon>Gunneridae</taxon>
        <taxon>Pentapetalae</taxon>
        <taxon>rosids</taxon>
        <taxon>fabids</taxon>
        <taxon>Malpighiales</taxon>
        <taxon>Passifloraceae</taxon>
        <taxon>Turnera</taxon>
    </lineage>
</organism>
<dbReference type="OrthoDB" id="851867at2759"/>
<reference evidence="2" key="1">
    <citation type="submission" date="2022-02" db="EMBL/GenBank/DDBJ databases">
        <authorList>
            <person name="Henning P.M."/>
            <person name="McCubbin A.G."/>
            <person name="Shore J.S."/>
        </authorList>
    </citation>
    <scope>NUCLEOTIDE SEQUENCE</scope>
    <source>
        <strain evidence="2">F60SS</strain>
        <tissue evidence="2">Leaves</tissue>
    </source>
</reference>
<dbReference type="AlphaFoldDB" id="A0A9Q0FX58"/>
<keyword evidence="3" id="KW-1185">Reference proteome</keyword>
<comment type="caution">
    <text evidence="2">The sequence shown here is derived from an EMBL/GenBank/DDBJ whole genome shotgun (WGS) entry which is preliminary data.</text>
</comment>
<dbReference type="PANTHER" id="PTHR33710:SF71">
    <property type="entry name" value="ENDONUCLEASE_EXONUCLEASE_PHOSPHATASE DOMAIN-CONTAINING PROTEIN"/>
    <property type="match status" value="1"/>
</dbReference>
<sequence>MFSLISWNVRGLGSTSKHNQLRDLIYKHEAKFVFVCETKKSGLNSHFCSTLWNIQNLEFRAVDTDGMAGGLLTLWDGTFFRCTQYSKSKSWILVEGFFGNMDVKMCVCCVYGDSSLESRIDMWEQLKVLKQSFRSPWLVIGDLNETVEKEDRKSNRLCIRGAGALRSFMDLLQLREFPLTGRKFTWANKFSASKIDRAFGQPEWTVSFHALHLQSGPRGLSDHWPLILAEDKMDWGFKPFRFQDCWWQAPKFVETLQDFWKETEGECTRRFCLLKKLGLLRKKLAVWNKSSFVFPNRSFNGFQQSVSILTHLLGGWVQTHMGPTT</sequence>
<dbReference type="EMBL" id="JAKUCV010003383">
    <property type="protein sequence ID" value="KAJ4839187.1"/>
    <property type="molecule type" value="Genomic_DNA"/>
</dbReference>
<proteinExistence type="predicted"/>